<keyword evidence="2" id="KW-0812">Transmembrane</keyword>
<evidence type="ECO:0000256" key="3">
    <source>
        <dbReference type="SAM" id="SignalP"/>
    </source>
</evidence>
<keyword evidence="3" id="KW-0732">Signal</keyword>
<dbReference type="PANTHER" id="PTHR34360">
    <property type="entry name" value="OS08G0519400 PROTEIN"/>
    <property type="match status" value="1"/>
</dbReference>
<feature type="region of interest" description="Disordered" evidence="1">
    <location>
        <begin position="106"/>
        <end position="127"/>
    </location>
</feature>
<evidence type="ECO:0000256" key="1">
    <source>
        <dbReference type="SAM" id="MobiDB-lite"/>
    </source>
</evidence>
<proteinExistence type="predicted"/>
<dbReference type="Proteomes" id="UP000594263">
    <property type="component" value="Unplaced"/>
</dbReference>
<protein>
    <submittedName>
        <fullName evidence="4">Uncharacterized protein</fullName>
    </submittedName>
</protein>
<accession>A0A7N0SV98</accession>
<evidence type="ECO:0000256" key="2">
    <source>
        <dbReference type="SAM" id="Phobius"/>
    </source>
</evidence>
<dbReference type="EnsemblPlants" id="Kaladp0001s0297.2.v1.1">
    <property type="protein sequence ID" value="Kaladp0001s0297.2.v1.1"/>
    <property type="gene ID" value="Kaladp0001s0297.v1.1"/>
</dbReference>
<sequence>MAPSSARVLLVIILILTFSAAFGVESSSEDAAFAPDSFLRIELDQLRSSISTLETRIRARVEELKSKDDNIKRMEENIQGKTDYSASLNIQIEALQKRSQETEKLKTKINARSSERSSQIGSLKKELEAQEKKKDDLEVRRYTAEEKIRELHLKLESLQKISDEQRTRMSKIKHDIQFAEENLMRLKLEASLVSEEMNQSYTITFWTDYGRSSLDWTIQSASDMKGIVQEWADPHIKAVEKHLKTCITRFSVTTQPHFDKLRASLRPYTREIVRTYRRLMRSVTTRHTQVQHMVLELLEGHEYSRQFADKGIVWYLASVIFALPAILIVNLYTTIGCYKPQKPRRKQYNARRRAKRTDSGN</sequence>
<feature type="signal peptide" evidence="3">
    <location>
        <begin position="1"/>
        <end position="21"/>
    </location>
</feature>
<dbReference type="Gramene" id="Kaladp0001s0297.2.v1.1">
    <property type="protein sequence ID" value="Kaladp0001s0297.2.v1.1"/>
    <property type="gene ID" value="Kaladp0001s0297.v1.1"/>
</dbReference>
<keyword evidence="5" id="KW-1185">Reference proteome</keyword>
<reference evidence="4" key="1">
    <citation type="submission" date="2021-01" db="UniProtKB">
        <authorList>
            <consortium name="EnsemblPlants"/>
        </authorList>
    </citation>
    <scope>IDENTIFICATION</scope>
</reference>
<dbReference type="Gramene" id="Kaladp0001s0297.7.v1.1">
    <property type="protein sequence ID" value="Kaladp0001s0297.7.v1.1"/>
    <property type="gene ID" value="Kaladp0001s0297.v1.1"/>
</dbReference>
<evidence type="ECO:0000313" key="4">
    <source>
        <dbReference type="EnsemblPlants" id="Kaladp0001s0297.2.v1.1"/>
    </source>
</evidence>
<name>A0A7N0SV98_KALFE</name>
<dbReference type="AlphaFoldDB" id="A0A7N0SV98"/>
<evidence type="ECO:0000313" key="5">
    <source>
        <dbReference type="Proteomes" id="UP000594263"/>
    </source>
</evidence>
<organism evidence="4 5">
    <name type="scientific">Kalanchoe fedtschenkoi</name>
    <name type="common">Lavender scallops</name>
    <name type="synonym">South American air plant</name>
    <dbReference type="NCBI Taxonomy" id="63787"/>
    <lineage>
        <taxon>Eukaryota</taxon>
        <taxon>Viridiplantae</taxon>
        <taxon>Streptophyta</taxon>
        <taxon>Embryophyta</taxon>
        <taxon>Tracheophyta</taxon>
        <taxon>Spermatophyta</taxon>
        <taxon>Magnoliopsida</taxon>
        <taxon>eudicotyledons</taxon>
        <taxon>Gunneridae</taxon>
        <taxon>Pentapetalae</taxon>
        <taxon>Saxifragales</taxon>
        <taxon>Crassulaceae</taxon>
        <taxon>Kalanchoe</taxon>
    </lineage>
</organism>
<keyword evidence="2" id="KW-0472">Membrane</keyword>
<dbReference type="PANTHER" id="PTHR34360:SF1">
    <property type="entry name" value="OS08G0519400 PROTEIN"/>
    <property type="match status" value="1"/>
</dbReference>
<feature type="compositionally biased region" description="Polar residues" evidence="1">
    <location>
        <begin position="110"/>
        <end position="121"/>
    </location>
</feature>
<keyword evidence="2" id="KW-1133">Transmembrane helix</keyword>
<feature type="chain" id="PRO_5036401850" evidence="3">
    <location>
        <begin position="22"/>
        <end position="361"/>
    </location>
</feature>
<dbReference type="EnsemblPlants" id="Kaladp0001s0297.7.v1.1">
    <property type="protein sequence ID" value="Kaladp0001s0297.7.v1.1"/>
    <property type="gene ID" value="Kaladp0001s0297.v1.1"/>
</dbReference>
<feature type="transmembrane region" description="Helical" evidence="2">
    <location>
        <begin position="312"/>
        <end position="338"/>
    </location>
</feature>